<dbReference type="InterPro" id="IPR008969">
    <property type="entry name" value="CarboxyPept-like_regulatory"/>
</dbReference>
<gene>
    <name evidence="10" type="ORF">F2Y61_11930</name>
    <name evidence="11" type="ORF">RVH45_05135</name>
</gene>
<dbReference type="GO" id="GO:0009279">
    <property type="term" value="C:cell outer membrane"/>
    <property type="evidence" value="ECO:0007669"/>
    <property type="project" value="UniProtKB-SubCell"/>
</dbReference>
<dbReference type="EMBL" id="JAWDEV010000004">
    <property type="protein sequence ID" value="MDU0269295.1"/>
    <property type="molecule type" value="Genomic_DNA"/>
</dbReference>
<dbReference type="Gene3D" id="2.60.40.1120">
    <property type="entry name" value="Carboxypeptidase-like, regulatory domain"/>
    <property type="match status" value="1"/>
</dbReference>
<reference evidence="10 12" key="1">
    <citation type="journal article" date="2019" name="Nat. Med.">
        <title>A library of human gut bacterial isolates paired with longitudinal multiomics data enables mechanistic microbiome research.</title>
        <authorList>
            <person name="Poyet M."/>
            <person name="Groussin M."/>
            <person name="Gibbons S.M."/>
            <person name="Avila-Pacheco J."/>
            <person name="Jiang X."/>
            <person name="Kearney S.M."/>
            <person name="Perrotta A.R."/>
            <person name="Berdy B."/>
            <person name="Zhao S."/>
            <person name="Lieberman T.D."/>
            <person name="Swanson P.K."/>
            <person name="Smith M."/>
            <person name="Roesemann S."/>
            <person name="Alexander J.E."/>
            <person name="Rich S.A."/>
            <person name="Livny J."/>
            <person name="Vlamakis H."/>
            <person name="Clish C."/>
            <person name="Bullock K."/>
            <person name="Deik A."/>
            <person name="Scott J."/>
            <person name="Pierce K.A."/>
            <person name="Xavier R.J."/>
            <person name="Alm E.J."/>
        </authorList>
    </citation>
    <scope>NUCLEOTIDE SEQUENCE [LARGE SCALE GENOMIC DNA]</scope>
    <source>
        <strain evidence="10 12">BIOML-A5</strain>
    </source>
</reference>
<evidence type="ECO:0000313" key="12">
    <source>
        <dbReference type="Proteomes" id="UP000347681"/>
    </source>
</evidence>
<keyword evidence="5" id="KW-0732">Signal</keyword>
<dbReference type="InterPro" id="IPR039426">
    <property type="entry name" value="TonB-dep_rcpt-like"/>
</dbReference>
<evidence type="ECO:0000256" key="7">
    <source>
        <dbReference type="ARBA" id="ARBA00023237"/>
    </source>
</evidence>
<evidence type="ECO:0000256" key="1">
    <source>
        <dbReference type="ARBA" id="ARBA00004571"/>
    </source>
</evidence>
<dbReference type="GO" id="GO:0015344">
    <property type="term" value="F:siderophore uptake transmembrane transporter activity"/>
    <property type="evidence" value="ECO:0007669"/>
    <property type="project" value="TreeGrafter"/>
</dbReference>
<accession>A0A4R4I1Z4</accession>
<dbReference type="RefSeq" id="WP_038611873.1">
    <property type="nucleotide sequence ID" value="NZ_BAABYF010000001.1"/>
</dbReference>
<dbReference type="Proteomes" id="UP000347681">
    <property type="component" value="Unassembled WGS sequence"/>
</dbReference>
<comment type="caution">
    <text evidence="10">The sequence shown here is derived from an EMBL/GenBank/DDBJ whole genome shotgun (WGS) entry which is preliminary data.</text>
</comment>
<dbReference type="InterPro" id="IPR023996">
    <property type="entry name" value="TonB-dep_OMP_SusC/RagA"/>
</dbReference>
<dbReference type="Pfam" id="PF13715">
    <property type="entry name" value="CarbopepD_reg_2"/>
    <property type="match status" value="1"/>
</dbReference>
<reference evidence="11" key="2">
    <citation type="submission" date="2023-10" db="EMBL/GenBank/DDBJ databases">
        <title>Genome of Potential pathogenic bacteria in Crohn's disease.</title>
        <authorList>
            <person name="Rodriguez-Palacios A."/>
        </authorList>
    </citation>
    <scope>NUCLEOTIDE SEQUENCE</scope>
    <source>
        <strain evidence="11">CavFT-hAR62</strain>
    </source>
</reference>
<dbReference type="NCBIfam" id="TIGR04057">
    <property type="entry name" value="SusC_RagA_signa"/>
    <property type="match status" value="1"/>
</dbReference>
<dbReference type="AlphaFoldDB" id="A0A4R4I1Z4"/>
<dbReference type="PANTHER" id="PTHR30069:SF29">
    <property type="entry name" value="HEMOGLOBIN AND HEMOGLOBIN-HAPTOGLOBIN-BINDING PROTEIN 1-RELATED"/>
    <property type="match status" value="1"/>
</dbReference>
<feature type="domain" description="TonB-dependent receptor plug" evidence="9">
    <location>
        <begin position="138"/>
        <end position="259"/>
    </location>
</feature>
<dbReference type="InterPro" id="IPR037066">
    <property type="entry name" value="Plug_dom_sf"/>
</dbReference>
<comment type="similarity">
    <text evidence="8">Belongs to the TonB-dependent receptor family.</text>
</comment>
<evidence type="ECO:0000256" key="3">
    <source>
        <dbReference type="ARBA" id="ARBA00022452"/>
    </source>
</evidence>
<protein>
    <submittedName>
        <fullName evidence="10">SusC/RagA family TonB-linked outer membrane protein</fullName>
    </submittedName>
</protein>
<dbReference type="Proteomes" id="UP001181086">
    <property type="component" value="Unassembled WGS sequence"/>
</dbReference>
<dbReference type="Pfam" id="PF07715">
    <property type="entry name" value="Plug"/>
    <property type="match status" value="1"/>
</dbReference>
<dbReference type="InterPro" id="IPR036942">
    <property type="entry name" value="Beta-barrel_TonB_sf"/>
</dbReference>
<evidence type="ECO:0000256" key="8">
    <source>
        <dbReference type="PROSITE-ProRule" id="PRU01360"/>
    </source>
</evidence>
<organism evidence="10 12">
    <name type="scientific">Phocaeicola dorei</name>
    <dbReference type="NCBI Taxonomy" id="357276"/>
    <lineage>
        <taxon>Bacteria</taxon>
        <taxon>Pseudomonadati</taxon>
        <taxon>Bacteroidota</taxon>
        <taxon>Bacteroidia</taxon>
        <taxon>Bacteroidales</taxon>
        <taxon>Bacteroidaceae</taxon>
        <taxon>Phocaeicola</taxon>
    </lineage>
</organism>
<dbReference type="Gene3D" id="2.40.170.20">
    <property type="entry name" value="TonB-dependent receptor, beta-barrel domain"/>
    <property type="match status" value="1"/>
</dbReference>
<evidence type="ECO:0000313" key="11">
    <source>
        <dbReference type="EMBL" id="MDU0269295.1"/>
    </source>
</evidence>
<dbReference type="Gene3D" id="2.170.130.10">
    <property type="entry name" value="TonB-dependent receptor, plug domain"/>
    <property type="match status" value="1"/>
</dbReference>
<dbReference type="NCBIfam" id="TIGR04056">
    <property type="entry name" value="OMP_RagA_SusC"/>
    <property type="match status" value="1"/>
</dbReference>
<dbReference type="PANTHER" id="PTHR30069">
    <property type="entry name" value="TONB-DEPENDENT OUTER MEMBRANE RECEPTOR"/>
    <property type="match status" value="1"/>
</dbReference>
<dbReference type="SUPFAM" id="SSF56935">
    <property type="entry name" value="Porins"/>
    <property type="match status" value="1"/>
</dbReference>
<evidence type="ECO:0000256" key="2">
    <source>
        <dbReference type="ARBA" id="ARBA00022448"/>
    </source>
</evidence>
<keyword evidence="4 8" id="KW-0812">Transmembrane</keyword>
<evidence type="ECO:0000256" key="5">
    <source>
        <dbReference type="ARBA" id="ARBA00022729"/>
    </source>
</evidence>
<evidence type="ECO:0000256" key="4">
    <source>
        <dbReference type="ARBA" id="ARBA00022692"/>
    </source>
</evidence>
<evidence type="ECO:0000313" key="10">
    <source>
        <dbReference type="EMBL" id="KAA5382658.1"/>
    </source>
</evidence>
<comment type="subcellular location">
    <subcellularLocation>
        <location evidence="1 8">Cell outer membrane</location>
        <topology evidence="1 8">Multi-pass membrane protein</topology>
    </subcellularLocation>
</comment>
<name>A0A4R4I1Z4_9BACT</name>
<sequence>MNKQRMLGKRRIQYFRLLHDAKQSSLRRTYSLMALCLFCVINAFAQNVKVTGRVTDEAEEAIIGAAIKVVDSTIGTISDYDGNFVLDTPKGATIEVSYVGYAPKRIQVTESKAYAIILKEDAKLLDEVIVTGYGAVSKKNLTTSIAKVKADEVNKAATSNMSQMLLGRAAGLQATVASAQPGGGINISIRGAGAPIYVVDGMVMPGSALEGDSGGSTTVMPSSVNRSGLAGLNPEDIESIEVLKDASASIYGIGAANGVVLITTKKGKEGKVKVTYDGNISLVKNYPYLDMLDAPSYMKYVNAFGREQYMHDHNMGAYGSAAYDNGFPDVFSDSNIASAKTTNWRDLVLKDGSISRHNITVQGGTKTLNYYLSGNYIQQIGSVSNSEMERFTLRSNVSAQLTSFLKLTTAFNINRNIYQNGTVGGASNSRGEQASGALAAAMSYLPNMPVRDENGNYTLFKVIPNPVAMEDIQNESKNNGYNVNFTVDINIIKNMLAAKFLFGYNNENSERNVYIPSDIYFDQMYKSRGAVNRNERYNTTIEGTISFNKAFGENFRMDAVVGMGRYLNKYTGMAVSYTDNNDILANDNIGAAAGTFTPTSYHREDEKRSQFARASFDLFDRYVIAGTLRRDGTDKFFKGKKYCWFPSVSVAWKIFNEEFMKRVEWVNLLKLRASYGVTGNDNLGSSLHGSYDAFGTHVMFNENSVKYIPYYLKSQDYPDVTWEKTVMKNIGLDFSLLNDRVNGSFDYFWNDITDMLGYANSNGLSMFGSYPINGAHIRRYGWDATLNTVNVTTKDFKWTSVLTLSHTNAIWKERMPNHTYNEYQIRKDEPVNARYYYRTNGLVNLDKSNMPSYQPEAYQKPGCPIIVDLNGDGLITVEDVDMKNVIPSLYWGFGNTFTYKNWDLDVFIYSQLGVDKYNDVYSWTSGRGLGNQTNNMSVYIKDVWHSELNPNGTIPGIAYEMASVSLPGGAGTDIGYENSSFVRVRNITLGYNFKPNQLGALSKLLSGIRVYVDVQNPFTFTGYTGLDPEVNTGGNYKGGKAEYPQTRTFSLGAKLSF</sequence>
<dbReference type="InterPro" id="IPR012910">
    <property type="entry name" value="Plug_dom"/>
</dbReference>
<evidence type="ECO:0000259" key="9">
    <source>
        <dbReference type="Pfam" id="PF07715"/>
    </source>
</evidence>
<keyword evidence="3 8" id="KW-1134">Transmembrane beta strand</keyword>
<keyword evidence="7 8" id="KW-0998">Cell outer membrane</keyword>
<keyword evidence="6 8" id="KW-0472">Membrane</keyword>
<dbReference type="PROSITE" id="PS52016">
    <property type="entry name" value="TONB_DEPENDENT_REC_3"/>
    <property type="match status" value="1"/>
</dbReference>
<dbReference type="InterPro" id="IPR023997">
    <property type="entry name" value="TonB-dep_OMP_SusC/RagA_CS"/>
</dbReference>
<evidence type="ECO:0000256" key="6">
    <source>
        <dbReference type="ARBA" id="ARBA00023136"/>
    </source>
</evidence>
<dbReference type="GO" id="GO:0044718">
    <property type="term" value="P:siderophore transmembrane transport"/>
    <property type="evidence" value="ECO:0007669"/>
    <property type="project" value="TreeGrafter"/>
</dbReference>
<proteinExistence type="inferred from homology"/>
<keyword evidence="2 8" id="KW-0813">Transport</keyword>
<dbReference type="SUPFAM" id="SSF49464">
    <property type="entry name" value="Carboxypeptidase regulatory domain-like"/>
    <property type="match status" value="1"/>
</dbReference>
<dbReference type="EMBL" id="VVZB01000005">
    <property type="protein sequence ID" value="KAA5382658.1"/>
    <property type="molecule type" value="Genomic_DNA"/>
</dbReference>